<evidence type="ECO:0000313" key="3">
    <source>
        <dbReference type="Proteomes" id="UP000009220"/>
    </source>
</evidence>
<sequence>MNIDDIKVVIDGAWEEMAQKYLSNVFFRRETDAKASRGDKFSISLIAAAYRQVFSRRINKMSIKSIHPDLRWVLIFMCVGTMCICAALLLHAFPASSAPLMQWAALGMAVLIILVGRQISICADA</sequence>
<proteinExistence type="predicted"/>
<dbReference type="Proteomes" id="UP000009220">
    <property type="component" value="Chromosome"/>
</dbReference>
<dbReference type="EMBL" id="CP002985">
    <property type="protein sequence ID" value="AEM48055.1"/>
    <property type="molecule type" value="Genomic_DNA"/>
</dbReference>
<protein>
    <submittedName>
        <fullName evidence="2">Uncharacterized protein</fullName>
    </submittedName>
</protein>
<organism evidence="2 3">
    <name type="scientific">Acidithiobacillus ferrivorans SS3</name>
    <dbReference type="NCBI Taxonomy" id="743299"/>
    <lineage>
        <taxon>Bacteria</taxon>
        <taxon>Pseudomonadati</taxon>
        <taxon>Pseudomonadota</taxon>
        <taxon>Acidithiobacillia</taxon>
        <taxon>Acidithiobacillales</taxon>
        <taxon>Acidithiobacillaceae</taxon>
        <taxon>Acidithiobacillus</taxon>
    </lineage>
</organism>
<keyword evidence="1" id="KW-0812">Transmembrane</keyword>
<dbReference type="STRING" id="743299.Acife_1932"/>
<dbReference type="HOGENOM" id="CLU_1987803_0_0_6"/>
<evidence type="ECO:0000313" key="2">
    <source>
        <dbReference type="EMBL" id="AEM48055.1"/>
    </source>
</evidence>
<dbReference type="AlphaFoldDB" id="G0JLK6"/>
<evidence type="ECO:0000256" key="1">
    <source>
        <dbReference type="SAM" id="Phobius"/>
    </source>
</evidence>
<accession>G0JLK6</accession>
<name>G0JLK6_9PROT</name>
<reference evidence="2 3" key="1">
    <citation type="journal article" date="2011" name="J. Bacteriol.">
        <title>Draft genome of the psychrotolerant acidophile Acidithiobacillus ferrivorans SS3.</title>
        <authorList>
            <person name="Liljeqvist M."/>
            <person name="Valdes J."/>
            <person name="Holmes D.S."/>
            <person name="Dopson M."/>
        </authorList>
    </citation>
    <scope>NUCLEOTIDE SEQUENCE [LARGE SCALE GENOMIC DNA]</scope>
    <source>
        <strain evidence="2 3">SS3</strain>
    </source>
</reference>
<keyword evidence="1" id="KW-0472">Membrane</keyword>
<feature type="transmembrane region" description="Helical" evidence="1">
    <location>
        <begin position="70"/>
        <end position="94"/>
    </location>
</feature>
<feature type="transmembrane region" description="Helical" evidence="1">
    <location>
        <begin position="100"/>
        <end position="119"/>
    </location>
</feature>
<dbReference type="KEGG" id="afi:Acife_1932"/>
<keyword evidence="1" id="KW-1133">Transmembrane helix</keyword>
<gene>
    <name evidence="2" type="ORF">Acife_1932</name>
</gene>
<dbReference type="RefSeq" id="WP_014029308.1">
    <property type="nucleotide sequence ID" value="NC_015942.1"/>
</dbReference>